<evidence type="ECO:0000313" key="2">
    <source>
        <dbReference type="EMBL" id="JAC76510.1"/>
    </source>
</evidence>
<sequence>MAFREEATDRMAIGETASHRVAEGWEERKAPSRQRESVEGRLHFRR</sequence>
<feature type="region of interest" description="Disordered" evidence="1">
    <location>
        <begin position="1"/>
        <end position="46"/>
    </location>
</feature>
<dbReference type="EMBL" id="GBEZ01009058">
    <property type="protein sequence ID" value="JAC76510.1"/>
    <property type="molecule type" value="Transcribed_RNA"/>
</dbReference>
<dbReference type="AlphaFoldDB" id="A0A061S0S0"/>
<gene>
    <name evidence="2" type="ORF">TSPGSL018_19957</name>
</gene>
<accession>A0A061S0S0</accession>
<protein>
    <submittedName>
        <fullName evidence="2">Uncharacterized protein</fullName>
    </submittedName>
</protein>
<organism evidence="2">
    <name type="scientific">Tetraselmis sp. GSL018</name>
    <dbReference type="NCBI Taxonomy" id="582737"/>
    <lineage>
        <taxon>Eukaryota</taxon>
        <taxon>Viridiplantae</taxon>
        <taxon>Chlorophyta</taxon>
        <taxon>core chlorophytes</taxon>
        <taxon>Chlorodendrophyceae</taxon>
        <taxon>Chlorodendrales</taxon>
        <taxon>Chlorodendraceae</taxon>
        <taxon>Tetraselmis</taxon>
    </lineage>
</organism>
<proteinExistence type="predicted"/>
<name>A0A061S0S0_9CHLO</name>
<reference evidence="2" key="1">
    <citation type="submission" date="2014-05" db="EMBL/GenBank/DDBJ databases">
        <title>The transcriptome of the halophilic microalga Tetraselmis sp. GSL018 isolated from the Great Salt Lake, Utah.</title>
        <authorList>
            <person name="Jinkerson R.E."/>
            <person name="D'Adamo S."/>
            <person name="Posewitz M.C."/>
        </authorList>
    </citation>
    <scope>NUCLEOTIDE SEQUENCE</scope>
    <source>
        <strain evidence="2">GSL018</strain>
    </source>
</reference>
<feature type="compositionally biased region" description="Basic and acidic residues" evidence="1">
    <location>
        <begin position="17"/>
        <end position="46"/>
    </location>
</feature>
<evidence type="ECO:0000256" key="1">
    <source>
        <dbReference type="SAM" id="MobiDB-lite"/>
    </source>
</evidence>